<feature type="domain" description="CoA carboxyltransferase C-terminal" evidence="2">
    <location>
        <begin position="262"/>
        <end position="497"/>
    </location>
</feature>
<dbReference type="PROSITE" id="PS50980">
    <property type="entry name" value="COA_CT_NTER"/>
    <property type="match status" value="1"/>
</dbReference>
<dbReference type="InterPro" id="IPR011762">
    <property type="entry name" value="COA_CT_N"/>
</dbReference>
<accession>A0A179T4M9</accession>
<dbReference type="SUPFAM" id="SSF52096">
    <property type="entry name" value="ClpP/crotonase"/>
    <property type="match status" value="2"/>
</dbReference>
<evidence type="ECO:0000313" key="4">
    <source>
        <dbReference type="Proteomes" id="UP000078534"/>
    </source>
</evidence>
<dbReference type="PROSITE" id="PS50989">
    <property type="entry name" value="COA_CT_CTER"/>
    <property type="match status" value="1"/>
</dbReference>
<dbReference type="InterPro" id="IPR029045">
    <property type="entry name" value="ClpP/crotonase-like_dom_sf"/>
</dbReference>
<evidence type="ECO:0000259" key="1">
    <source>
        <dbReference type="PROSITE" id="PS50980"/>
    </source>
</evidence>
<protein>
    <submittedName>
        <fullName evidence="3">Methylmalonyl-CoA carboxyltransferase</fullName>
    </submittedName>
</protein>
<dbReference type="Gene3D" id="3.90.226.10">
    <property type="entry name" value="2-enoyl-CoA Hydratase, Chain A, domain 1"/>
    <property type="match status" value="2"/>
</dbReference>
<dbReference type="InterPro" id="IPR000438">
    <property type="entry name" value="Acetyl_CoA_COase_Trfase_b_su"/>
</dbReference>
<dbReference type="STRING" id="152268.A6K24_20270"/>
<dbReference type="Proteomes" id="UP000078534">
    <property type="component" value="Unassembled WGS sequence"/>
</dbReference>
<dbReference type="FunFam" id="3.90.226.10:FF:000016">
    <property type="entry name" value="Propionyl-CoA carboxylase, beta subunit"/>
    <property type="match status" value="1"/>
</dbReference>
<dbReference type="GO" id="GO:0006633">
    <property type="term" value="P:fatty acid biosynthetic process"/>
    <property type="evidence" value="ECO:0007669"/>
    <property type="project" value="InterPro"/>
</dbReference>
<dbReference type="GO" id="GO:0003989">
    <property type="term" value="F:acetyl-CoA carboxylase activity"/>
    <property type="evidence" value="ECO:0007669"/>
    <property type="project" value="InterPro"/>
</dbReference>
<dbReference type="Pfam" id="PF01039">
    <property type="entry name" value="Carboxyl_trans"/>
    <property type="match status" value="1"/>
</dbReference>
<dbReference type="PANTHER" id="PTHR43842:SF2">
    <property type="entry name" value="PROPIONYL-COA CARBOXYLASE BETA CHAIN, MITOCHONDRIAL"/>
    <property type="match status" value="1"/>
</dbReference>
<gene>
    <name evidence="3" type="ORF">A6K24_20270</name>
</gene>
<comment type="caution">
    <text evidence="3">The sequence shown here is derived from an EMBL/GenBank/DDBJ whole genome shotgun (WGS) entry which is preliminary data.</text>
</comment>
<dbReference type="InterPro" id="IPR051047">
    <property type="entry name" value="AccD/PCCB"/>
</dbReference>
<dbReference type="GO" id="GO:0004658">
    <property type="term" value="F:propionyl-CoA carboxylase activity"/>
    <property type="evidence" value="ECO:0007669"/>
    <property type="project" value="TreeGrafter"/>
</dbReference>
<keyword evidence="3" id="KW-0808">Transferase</keyword>
<dbReference type="PANTHER" id="PTHR43842">
    <property type="entry name" value="PROPIONYL-COA CARBOXYLASE BETA CHAIN"/>
    <property type="match status" value="1"/>
</dbReference>
<dbReference type="EMBL" id="LWSG01000009">
    <property type="protein sequence ID" value="OAS87533.1"/>
    <property type="molecule type" value="Genomic_DNA"/>
</dbReference>
<feature type="domain" description="CoA carboxyltransferase N-terminal" evidence="1">
    <location>
        <begin position="3"/>
        <end position="259"/>
    </location>
</feature>
<dbReference type="OrthoDB" id="9803706at2"/>
<dbReference type="RefSeq" id="WP_066330264.1">
    <property type="nucleotide sequence ID" value="NZ_LWSG01000009.1"/>
</dbReference>
<dbReference type="GO" id="GO:0016740">
    <property type="term" value="F:transferase activity"/>
    <property type="evidence" value="ECO:0007669"/>
    <property type="project" value="UniProtKB-KW"/>
</dbReference>
<name>A0A179T4M9_9BACI</name>
<sequence length="515" mass="56853">MDIYEKINELYEKRREIELGGGDEKIAKQHEKGKLTARERINLLVDEGSFVELNPFIEHRCNDFGLTDKKGPGDGVVTGFGKVNGRPIYLFSQDFTVFGGALGEMHAKKIAAVMDLAAKNGTPFIGLNDSGGARIQEGVVSLDGYGQIFYRNTIYSGVIPQLSVILGPCAGGAVYSPAITDFVFMVEKSSQMFITGPKVIETVTGEKISSEDLGGAYVHNTISGNAHFSGSTEEDVLLQVRALLSYLPQNNDEKPPILQYEEHDEYRPDLTEVIPFDAVRPYDVRVVIEQVVDKDSFLEVQKDFAKNIVIGLARIKGEVIGLVCNQPKYMAGGLDINSSDKAARFIRFCDSFQIPLITFEDVTGFFPGVKQEHGGIIRHGAKILYAYSEATVPKLTVILRKAYGGAYVALNSKSIGADIVYAWPNAEIAVMGPQGAANIIFSKEIQTSENPEEIRKDKIEEYREKFANPYVAASQGMVDDVIDPRETRIKLIQALDMLRTKKETRPVKKHGNIPL</sequence>
<dbReference type="InterPro" id="IPR011763">
    <property type="entry name" value="COA_CT_C"/>
</dbReference>
<reference evidence="4" key="1">
    <citation type="submission" date="2016-04" db="EMBL/GenBank/DDBJ databases">
        <authorList>
            <person name="Lyu Z."/>
            <person name="Lyu W."/>
        </authorList>
    </citation>
    <scope>NUCLEOTIDE SEQUENCE [LARGE SCALE GENOMIC DNA]</scope>
    <source>
        <strain evidence="4">C44</strain>
    </source>
</reference>
<dbReference type="GO" id="GO:0009317">
    <property type="term" value="C:acetyl-CoA carboxylase complex"/>
    <property type="evidence" value="ECO:0007669"/>
    <property type="project" value="InterPro"/>
</dbReference>
<dbReference type="AlphaFoldDB" id="A0A179T4M9"/>
<dbReference type="InterPro" id="IPR034733">
    <property type="entry name" value="AcCoA_carboxyl_beta"/>
</dbReference>
<keyword evidence="4" id="KW-1185">Reference proteome</keyword>
<proteinExistence type="predicted"/>
<dbReference type="PRINTS" id="PR01070">
    <property type="entry name" value="ACCCTRFRASEB"/>
</dbReference>
<evidence type="ECO:0000259" key="2">
    <source>
        <dbReference type="PROSITE" id="PS50989"/>
    </source>
</evidence>
<evidence type="ECO:0000313" key="3">
    <source>
        <dbReference type="EMBL" id="OAS87533.1"/>
    </source>
</evidence>
<organism evidence="3 4">
    <name type="scientific">Metabacillus litoralis</name>
    <dbReference type="NCBI Taxonomy" id="152268"/>
    <lineage>
        <taxon>Bacteria</taxon>
        <taxon>Bacillati</taxon>
        <taxon>Bacillota</taxon>
        <taxon>Bacilli</taxon>
        <taxon>Bacillales</taxon>
        <taxon>Bacillaceae</taxon>
        <taxon>Metabacillus</taxon>
    </lineage>
</organism>